<dbReference type="STRING" id="945553.A0A0D2PY88"/>
<evidence type="ECO:0000256" key="5">
    <source>
        <dbReference type="PROSITE-ProRule" id="PRU00339"/>
    </source>
</evidence>
<evidence type="ECO:0000256" key="2">
    <source>
        <dbReference type="ARBA" id="ARBA00022803"/>
    </source>
</evidence>
<feature type="compositionally biased region" description="Low complexity" evidence="6">
    <location>
        <begin position="132"/>
        <end position="143"/>
    </location>
</feature>
<dbReference type="InterPro" id="IPR011990">
    <property type="entry name" value="TPR-like_helical_dom_sf"/>
</dbReference>
<dbReference type="Proteomes" id="UP000054270">
    <property type="component" value="Unassembled WGS sequence"/>
</dbReference>
<feature type="compositionally biased region" description="Low complexity" evidence="6">
    <location>
        <begin position="179"/>
        <end position="204"/>
    </location>
</feature>
<dbReference type="PANTHER" id="PTHR46423">
    <property type="entry name" value="RNA POLYMERASE II-ASSOCIATED PROTEIN 3"/>
    <property type="match status" value="1"/>
</dbReference>
<dbReference type="GO" id="GO:0101031">
    <property type="term" value="C:protein folding chaperone complex"/>
    <property type="evidence" value="ECO:0007669"/>
    <property type="project" value="TreeGrafter"/>
</dbReference>
<dbReference type="PROSITE" id="PS50005">
    <property type="entry name" value="TPR"/>
    <property type="match status" value="1"/>
</dbReference>
<evidence type="ECO:0000256" key="4">
    <source>
        <dbReference type="ARBA" id="ARBA00040133"/>
    </source>
</evidence>
<accession>A0A0D2PY88</accession>
<keyword evidence="9" id="KW-1185">Reference proteome</keyword>
<dbReference type="SUPFAM" id="SSF48452">
    <property type="entry name" value="TPR-like"/>
    <property type="match status" value="1"/>
</dbReference>
<dbReference type="InterPro" id="IPR025986">
    <property type="entry name" value="RPAP3-like_C"/>
</dbReference>
<reference evidence="9" key="1">
    <citation type="submission" date="2014-04" db="EMBL/GenBank/DDBJ databases">
        <title>Evolutionary Origins and Diversification of the Mycorrhizal Mutualists.</title>
        <authorList>
            <consortium name="DOE Joint Genome Institute"/>
            <consortium name="Mycorrhizal Genomics Consortium"/>
            <person name="Kohler A."/>
            <person name="Kuo A."/>
            <person name="Nagy L.G."/>
            <person name="Floudas D."/>
            <person name="Copeland A."/>
            <person name="Barry K.W."/>
            <person name="Cichocki N."/>
            <person name="Veneault-Fourrey C."/>
            <person name="LaButti K."/>
            <person name="Lindquist E.A."/>
            <person name="Lipzen A."/>
            <person name="Lundell T."/>
            <person name="Morin E."/>
            <person name="Murat C."/>
            <person name="Riley R."/>
            <person name="Ohm R."/>
            <person name="Sun H."/>
            <person name="Tunlid A."/>
            <person name="Henrissat B."/>
            <person name="Grigoriev I.V."/>
            <person name="Hibbett D.S."/>
            <person name="Martin F."/>
        </authorList>
    </citation>
    <scope>NUCLEOTIDE SEQUENCE [LARGE SCALE GENOMIC DNA]</scope>
    <source>
        <strain evidence="9">FD-334 SS-4</strain>
    </source>
</reference>
<feature type="compositionally biased region" description="Polar residues" evidence="6">
    <location>
        <begin position="206"/>
        <end position="224"/>
    </location>
</feature>
<evidence type="ECO:0000256" key="3">
    <source>
        <dbReference type="ARBA" id="ARBA00038275"/>
    </source>
</evidence>
<dbReference type="InterPro" id="IPR019734">
    <property type="entry name" value="TPR_rpt"/>
</dbReference>
<dbReference type="PANTHER" id="PTHR46423:SF1">
    <property type="entry name" value="RNA POLYMERASE II-ASSOCIATED PROTEIN 3"/>
    <property type="match status" value="1"/>
</dbReference>
<name>A0A0D2PY88_HYPSF</name>
<dbReference type="OMA" id="NGTHELF"/>
<feature type="repeat" description="TPR" evidence="5">
    <location>
        <begin position="74"/>
        <end position="107"/>
    </location>
</feature>
<organism evidence="8 9">
    <name type="scientific">Hypholoma sublateritium (strain FD-334 SS-4)</name>
    <dbReference type="NCBI Taxonomy" id="945553"/>
    <lineage>
        <taxon>Eukaryota</taxon>
        <taxon>Fungi</taxon>
        <taxon>Dikarya</taxon>
        <taxon>Basidiomycota</taxon>
        <taxon>Agaricomycotina</taxon>
        <taxon>Agaricomycetes</taxon>
        <taxon>Agaricomycetidae</taxon>
        <taxon>Agaricales</taxon>
        <taxon>Agaricineae</taxon>
        <taxon>Strophariaceae</taxon>
        <taxon>Hypholoma</taxon>
    </lineage>
</organism>
<keyword evidence="2 5" id="KW-0802">TPR repeat</keyword>
<dbReference type="Gene3D" id="1.25.40.10">
    <property type="entry name" value="Tetratricopeptide repeat domain"/>
    <property type="match status" value="1"/>
</dbReference>
<feature type="region of interest" description="Disordered" evidence="6">
    <location>
        <begin position="281"/>
        <end position="300"/>
    </location>
</feature>
<dbReference type="InterPro" id="IPR051966">
    <property type="entry name" value="RPAP3"/>
</dbReference>
<evidence type="ECO:0000313" key="8">
    <source>
        <dbReference type="EMBL" id="KJA24380.1"/>
    </source>
</evidence>
<feature type="domain" description="RNA-polymerase II-associated protein 3-like C-terminal" evidence="7">
    <location>
        <begin position="363"/>
        <end position="457"/>
    </location>
</feature>
<keyword evidence="1" id="KW-0677">Repeat</keyword>
<protein>
    <recommendedName>
        <fullName evidence="4">RNA polymerase II-associated protein 3</fullName>
    </recommendedName>
</protein>
<comment type="similarity">
    <text evidence="3">Belongs to the RPAP3 family.</text>
</comment>
<evidence type="ECO:0000256" key="1">
    <source>
        <dbReference type="ARBA" id="ARBA00022737"/>
    </source>
</evidence>
<dbReference type="SMART" id="SM00028">
    <property type="entry name" value="TPR"/>
    <property type="match status" value="3"/>
</dbReference>
<feature type="region of interest" description="Disordered" evidence="6">
    <location>
        <begin position="128"/>
        <end position="241"/>
    </location>
</feature>
<proteinExistence type="inferred from homology"/>
<dbReference type="EMBL" id="KN817537">
    <property type="protein sequence ID" value="KJA24380.1"/>
    <property type="molecule type" value="Genomic_DNA"/>
</dbReference>
<feature type="compositionally biased region" description="Low complexity" evidence="6">
    <location>
        <begin position="328"/>
        <end position="337"/>
    </location>
</feature>
<dbReference type="Pfam" id="PF13877">
    <property type="entry name" value="RPAP3_C"/>
    <property type="match status" value="1"/>
</dbReference>
<feature type="region of interest" description="Disordered" evidence="6">
    <location>
        <begin position="328"/>
        <end position="350"/>
    </location>
</feature>
<sequence>MSDPKAQVAKEKGNAAFKAGDYPLAIGHYTAALMADARDPTYPLNRAAAYLKLGKNEDAERDCTTVLRLSSGNVKALFRRGQARVGMGRLTDAQNDFSAVLRVEPANVSAQDEVKKLTTRIQEEKAKKVKTKTPITPVPLTTPSADSATAPRRRRVPIKIIDPSSPVASSSATETAAGPSMASGTSVASSATATRSVSVPAAAPTLKSTSTPNLGTLEAVSSRSLKPAATTAATPETPIRAPIPPALASVAATLQSPPEAVQETDRDNAKGKARAVPAETFAQAKQARASAKPSRVGGGIFRSSGESTIFAPRGAGTTGTTSVVEEVPPVPVSASPHSSPPPSPTPDQAATVPAKVNFAAVTAPTTLFDLNRMWNAHKTPEERWALLTTVTPAQLPGLCQTALEPALLASMLSVFRAKLATCGGDDNVRGGVRAYVEALSRIPRFGTLVLFLSRAEKEDARSVFTALEATPTGVWQAVR</sequence>
<dbReference type="AlphaFoldDB" id="A0A0D2PY88"/>
<feature type="compositionally biased region" description="Low complexity" evidence="6">
    <location>
        <begin position="227"/>
        <end position="240"/>
    </location>
</feature>
<dbReference type="OrthoDB" id="629492at2759"/>
<evidence type="ECO:0000313" key="9">
    <source>
        <dbReference type="Proteomes" id="UP000054270"/>
    </source>
</evidence>
<dbReference type="Pfam" id="PF13432">
    <property type="entry name" value="TPR_16"/>
    <property type="match status" value="1"/>
</dbReference>
<evidence type="ECO:0000259" key="7">
    <source>
        <dbReference type="Pfam" id="PF13877"/>
    </source>
</evidence>
<evidence type="ECO:0000256" key="6">
    <source>
        <dbReference type="SAM" id="MobiDB-lite"/>
    </source>
</evidence>
<gene>
    <name evidence="8" type="ORF">HYPSUDRAFT_65593</name>
</gene>